<dbReference type="EMBL" id="QGUB01000001">
    <property type="protein sequence ID" value="PWW48950.1"/>
    <property type="molecule type" value="Genomic_DNA"/>
</dbReference>
<sequence>MQQVLSAHAPYPALAVDRHWSLVAANAGVAPLLSGVAPQLLEPPVNVLRLSLHPQGLGARLANAAQWRAHLLHRLDQQFAATSDAQLRALRDELAAYPVAATADTDALPSPIAVPFRLHTEAGLLSFISTVTVFGTPVDVTLQELAIESFFPADEATRAALRRLCPGEG</sequence>
<dbReference type="PANTHER" id="PTHR35010:SF4">
    <property type="entry name" value="BLL5781 PROTEIN"/>
    <property type="match status" value="1"/>
</dbReference>
<comment type="caution">
    <text evidence="2">The sequence shown here is derived from an EMBL/GenBank/DDBJ whole genome shotgun (WGS) entry which is preliminary data.</text>
</comment>
<evidence type="ECO:0000313" key="2">
    <source>
        <dbReference type="EMBL" id="PWW48950.1"/>
    </source>
</evidence>
<feature type="domain" description="MmyB-like transcription regulator ligand binding" evidence="1">
    <location>
        <begin position="1"/>
        <end position="164"/>
    </location>
</feature>
<dbReference type="AlphaFoldDB" id="A0A317RKH1"/>
<organism evidence="2 3">
    <name type="scientific">Melaminivora alkalimesophila</name>
    <dbReference type="NCBI Taxonomy" id="1165852"/>
    <lineage>
        <taxon>Bacteria</taxon>
        <taxon>Pseudomonadati</taxon>
        <taxon>Pseudomonadota</taxon>
        <taxon>Betaproteobacteria</taxon>
        <taxon>Burkholderiales</taxon>
        <taxon>Comamonadaceae</taxon>
        <taxon>Melaminivora</taxon>
    </lineage>
</organism>
<evidence type="ECO:0000259" key="1">
    <source>
        <dbReference type="Pfam" id="PF17765"/>
    </source>
</evidence>
<proteinExistence type="predicted"/>
<protein>
    <recommendedName>
        <fullName evidence="1">MmyB-like transcription regulator ligand binding domain-containing protein</fullName>
    </recommendedName>
</protein>
<reference evidence="2 3" key="1">
    <citation type="submission" date="2018-05" db="EMBL/GenBank/DDBJ databases">
        <title>Genomic Encyclopedia of Type Strains, Phase IV (KMG-IV): sequencing the most valuable type-strain genomes for metagenomic binning, comparative biology and taxonomic classification.</title>
        <authorList>
            <person name="Goeker M."/>
        </authorList>
    </citation>
    <scope>NUCLEOTIDE SEQUENCE [LARGE SCALE GENOMIC DNA]</scope>
    <source>
        <strain evidence="2 3">DSM 26006</strain>
    </source>
</reference>
<dbReference type="PANTHER" id="PTHR35010">
    <property type="entry name" value="BLL4672 PROTEIN-RELATED"/>
    <property type="match status" value="1"/>
</dbReference>
<name>A0A317RKH1_9BURK</name>
<evidence type="ECO:0000313" key="3">
    <source>
        <dbReference type="Proteomes" id="UP000246483"/>
    </source>
</evidence>
<dbReference type="InterPro" id="IPR041413">
    <property type="entry name" value="MLTR_LBD"/>
</dbReference>
<accession>A0A317RKH1</accession>
<gene>
    <name evidence="2" type="ORF">DFR36_101461</name>
</gene>
<dbReference type="Proteomes" id="UP000246483">
    <property type="component" value="Unassembled WGS sequence"/>
</dbReference>
<keyword evidence="3" id="KW-1185">Reference proteome</keyword>
<dbReference type="Gene3D" id="3.30.450.180">
    <property type="match status" value="1"/>
</dbReference>
<dbReference type="Pfam" id="PF17765">
    <property type="entry name" value="MLTR_LBD"/>
    <property type="match status" value="1"/>
</dbReference>